<evidence type="ECO:0000256" key="1">
    <source>
        <dbReference type="PROSITE-ProRule" id="PRU00325"/>
    </source>
</evidence>
<accession>A0AAN9CUC7</accession>
<dbReference type="InterPro" id="IPR051703">
    <property type="entry name" value="NF-kappa-B_Signaling_Reg"/>
</dbReference>
<dbReference type="InterPro" id="IPR019080">
    <property type="entry name" value="YqaJ_viral_recombinase"/>
</dbReference>
<name>A0AAN9CUC7_9TELE</name>
<dbReference type="PROSITE" id="PS50966">
    <property type="entry name" value="ZF_SWIM"/>
    <property type="match status" value="1"/>
</dbReference>
<dbReference type="EMBL" id="JAYKXH010000004">
    <property type="protein sequence ID" value="KAK7172308.1"/>
    <property type="molecule type" value="Genomic_DNA"/>
</dbReference>
<dbReference type="Proteomes" id="UP001364617">
    <property type="component" value="Unassembled WGS sequence"/>
</dbReference>
<dbReference type="AlphaFoldDB" id="A0AAN9CUC7"/>
<dbReference type="GO" id="GO:0006281">
    <property type="term" value="P:DNA repair"/>
    <property type="evidence" value="ECO:0007669"/>
    <property type="project" value="UniProtKB-ARBA"/>
</dbReference>
<gene>
    <name evidence="5" type="ORF">R3I93_004585</name>
    <name evidence="4" type="ORF">R3I93_012472</name>
    <name evidence="3" type="ORF">R3I93_022774</name>
</gene>
<organism evidence="4 6">
    <name type="scientific">Phoxinus phoxinus</name>
    <name type="common">Eurasian minnow</name>
    <dbReference type="NCBI Taxonomy" id="58324"/>
    <lineage>
        <taxon>Eukaryota</taxon>
        <taxon>Metazoa</taxon>
        <taxon>Chordata</taxon>
        <taxon>Craniata</taxon>
        <taxon>Vertebrata</taxon>
        <taxon>Euteleostomi</taxon>
        <taxon>Actinopterygii</taxon>
        <taxon>Neopterygii</taxon>
        <taxon>Teleostei</taxon>
        <taxon>Ostariophysi</taxon>
        <taxon>Cypriniformes</taxon>
        <taxon>Leuciscidae</taxon>
        <taxon>Phoxininae</taxon>
        <taxon>Phoxinus</taxon>
    </lineage>
</organism>
<protein>
    <recommendedName>
        <fullName evidence="2">SWIM-type domain-containing protein</fullName>
    </recommendedName>
</protein>
<dbReference type="InterPro" id="IPR011604">
    <property type="entry name" value="PDDEXK-like_dom_sf"/>
</dbReference>
<proteinExistence type="predicted"/>
<dbReference type="EMBL" id="JAYKXH010000013">
    <property type="protein sequence ID" value="KAK7148162.1"/>
    <property type="molecule type" value="Genomic_DNA"/>
</dbReference>
<evidence type="ECO:0000313" key="5">
    <source>
        <dbReference type="EMBL" id="KAK7172308.1"/>
    </source>
</evidence>
<feature type="domain" description="SWIM-type" evidence="2">
    <location>
        <begin position="6"/>
        <end position="43"/>
    </location>
</feature>
<reference evidence="4 6" key="1">
    <citation type="submission" date="2024-02" db="EMBL/GenBank/DDBJ databases">
        <title>Chromosome-level genome assembly of the Eurasian Minnow (Phoxinus phoxinus).</title>
        <authorList>
            <person name="Oriowo T.O."/>
            <person name="Martin S."/>
            <person name="Stange M."/>
            <person name="Chrysostomakis Y."/>
            <person name="Brown T."/>
            <person name="Winkler S."/>
            <person name="Kukowka S."/>
            <person name="Myers E.W."/>
            <person name="Bohne A."/>
        </authorList>
    </citation>
    <scope>NUCLEOTIDE SEQUENCE [LARGE SCALE GENOMIC DNA]</scope>
    <source>
        <strain evidence="4">ZFMK-TIS-60720</strain>
        <tissue evidence="4">Whole Organism</tissue>
    </source>
</reference>
<dbReference type="SUPFAM" id="SSF52980">
    <property type="entry name" value="Restriction endonuclease-like"/>
    <property type="match status" value="1"/>
</dbReference>
<dbReference type="GO" id="GO:0008270">
    <property type="term" value="F:zinc ion binding"/>
    <property type="evidence" value="ECO:0007669"/>
    <property type="project" value="UniProtKB-KW"/>
</dbReference>
<dbReference type="CDD" id="cd22343">
    <property type="entry name" value="PDDEXK_lambda_exonuclease-like"/>
    <property type="match status" value="1"/>
</dbReference>
<keyword evidence="6" id="KW-1185">Reference proteome</keyword>
<evidence type="ECO:0000259" key="2">
    <source>
        <dbReference type="PROSITE" id="PS50966"/>
    </source>
</evidence>
<sequence>MRDRRYKVSVCMGDDGTIISSACDCARGEFKCSHAAALVIFAMWEISSTDVECQWKKPQSSKVIQPVSELYPQREATYNPLARDITSEDVDWFRTALRGTQCGMAWMLSPEPETRPQHQVNLTVPELVKEHGGRGLEAILASMRLTKDQQAAIQTATVGQRLNPQWQLHRQGRLTASNFGAVLLSRRSSTPCPSLMKRVLGGNNLDGVMAVNWGVVNEAEGVRAFEQACQLEVLESGLFVSESGILGASPDGLVEPSALLEVKCPHSQRNMTITEAVQSSSFCLRMEGGSYVLKEDHPYWHQVQGQLYITARELCYFVVWTTKEAIILSILKDPAWCGNLLLLENFYTQYMLPVLASREEDM</sequence>
<dbReference type="PANTHER" id="PTHR46609:SF8">
    <property type="entry name" value="YQAJ VIRAL RECOMBINASE DOMAIN-CONTAINING PROTEIN"/>
    <property type="match status" value="1"/>
</dbReference>
<keyword evidence="1" id="KW-0479">Metal-binding</keyword>
<evidence type="ECO:0000313" key="3">
    <source>
        <dbReference type="EMBL" id="KAK7121793.1"/>
    </source>
</evidence>
<keyword evidence="1" id="KW-0862">Zinc</keyword>
<dbReference type="PANTHER" id="PTHR46609">
    <property type="entry name" value="EXONUCLEASE, PHAGE-TYPE/RECB, C-TERMINAL DOMAIN-CONTAINING PROTEIN"/>
    <property type="match status" value="1"/>
</dbReference>
<keyword evidence="1" id="KW-0863">Zinc-finger</keyword>
<comment type="caution">
    <text evidence="4">The sequence shown here is derived from an EMBL/GenBank/DDBJ whole genome shotgun (WGS) entry which is preliminary data.</text>
</comment>
<dbReference type="Pfam" id="PF09588">
    <property type="entry name" value="YqaJ"/>
    <property type="match status" value="1"/>
</dbReference>
<dbReference type="Gene3D" id="3.90.320.10">
    <property type="match status" value="1"/>
</dbReference>
<dbReference type="EMBL" id="JAYKXH010000025">
    <property type="protein sequence ID" value="KAK7121793.1"/>
    <property type="molecule type" value="Genomic_DNA"/>
</dbReference>
<dbReference type="InterPro" id="IPR011335">
    <property type="entry name" value="Restrct_endonuc-II-like"/>
</dbReference>
<evidence type="ECO:0000313" key="4">
    <source>
        <dbReference type="EMBL" id="KAK7148162.1"/>
    </source>
</evidence>
<dbReference type="InterPro" id="IPR007527">
    <property type="entry name" value="Znf_SWIM"/>
</dbReference>
<evidence type="ECO:0000313" key="6">
    <source>
        <dbReference type="Proteomes" id="UP001364617"/>
    </source>
</evidence>